<dbReference type="GO" id="GO:0048038">
    <property type="term" value="F:quinone binding"/>
    <property type="evidence" value="ECO:0007669"/>
    <property type="project" value="UniProtKB-KW"/>
</dbReference>
<keyword evidence="11" id="KW-0520">NAD</keyword>
<dbReference type="GO" id="GO:0042773">
    <property type="term" value="P:ATP synthesis coupled electron transport"/>
    <property type="evidence" value="ECO:0007669"/>
    <property type="project" value="InterPro"/>
</dbReference>
<evidence type="ECO:0000259" key="18">
    <source>
        <dbReference type="PROSITE" id="PS51085"/>
    </source>
</evidence>
<dbReference type="eggNOG" id="COG1034">
    <property type="taxonomic scope" value="Bacteria"/>
</dbReference>
<dbReference type="InterPro" id="IPR036010">
    <property type="entry name" value="2Fe-2S_ferredoxin-like_sf"/>
</dbReference>
<dbReference type="GO" id="GO:0046872">
    <property type="term" value="F:metal ion binding"/>
    <property type="evidence" value="ECO:0007669"/>
    <property type="project" value="UniProtKB-KW"/>
</dbReference>
<comment type="similarity">
    <text evidence="3 16">Belongs to the complex I 75 kDa subunit family.</text>
</comment>
<dbReference type="InterPro" id="IPR010228">
    <property type="entry name" value="NADH_UbQ_OxRdtase_Gsu"/>
</dbReference>
<evidence type="ECO:0000256" key="3">
    <source>
        <dbReference type="ARBA" id="ARBA00005404"/>
    </source>
</evidence>
<dbReference type="InterPro" id="IPR050123">
    <property type="entry name" value="Prok_molybdopt-oxidoreductase"/>
</dbReference>
<dbReference type="HOGENOM" id="CLU_000422_4_0_7"/>
<comment type="cofactor">
    <cofactor evidence="14">
        <name>[2Fe-2S] cluster</name>
        <dbReference type="ChEBI" id="CHEBI:190135"/>
    </cofactor>
</comment>
<dbReference type="Pfam" id="PF13510">
    <property type="entry name" value="Fer2_4"/>
    <property type="match status" value="1"/>
</dbReference>
<dbReference type="Pfam" id="PF22117">
    <property type="entry name" value="Fer4_Nqo3"/>
    <property type="match status" value="1"/>
</dbReference>
<keyword evidence="10" id="KW-0411">Iron-sulfur</keyword>
<dbReference type="GO" id="GO:0003954">
    <property type="term" value="F:NADH dehydrogenase activity"/>
    <property type="evidence" value="ECO:0007669"/>
    <property type="project" value="TreeGrafter"/>
</dbReference>
<evidence type="ECO:0000256" key="4">
    <source>
        <dbReference type="ARBA" id="ARBA00022485"/>
    </source>
</evidence>
<dbReference type="Proteomes" id="UP000004662">
    <property type="component" value="Chromosome"/>
</dbReference>
<dbReference type="SMART" id="SM00926">
    <property type="entry name" value="Molybdop_Fe4S4"/>
    <property type="match status" value="1"/>
</dbReference>
<dbReference type="SUPFAM" id="SSF54292">
    <property type="entry name" value="2Fe-2S ferredoxin-like"/>
    <property type="match status" value="1"/>
</dbReference>
<protein>
    <submittedName>
        <fullName evidence="21">NADH-quinone oxidoreductase, chain G</fullName>
        <ecNumber evidence="21">1.6.99.5</ecNumber>
    </submittedName>
</protein>
<dbReference type="EC" id="1.6.99.5" evidence="21"/>
<dbReference type="InterPro" id="IPR006656">
    <property type="entry name" value="Mopterin_OxRdtase"/>
</dbReference>
<dbReference type="EMBL" id="CM001368">
    <property type="protein sequence ID" value="EHJ46288.1"/>
    <property type="molecule type" value="Genomic_DNA"/>
</dbReference>
<evidence type="ECO:0000259" key="20">
    <source>
        <dbReference type="PROSITE" id="PS51839"/>
    </source>
</evidence>
<evidence type="ECO:0000256" key="12">
    <source>
        <dbReference type="ARBA" id="ARBA00023075"/>
    </source>
</evidence>
<dbReference type="InterPro" id="IPR000283">
    <property type="entry name" value="NADH_UbQ_OxRdtase_75kDa_su_CS"/>
</dbReference>
<comment type="catalytic activity">
    <reaction evidence="15">
        <text>a quinone + NADH + 5 H(+)(in) = a quinol + NAD(+) + 4 H(+)(out)</text>
        <dbReference type="Rhea" id="RHEA:57888"/>
        <dbReference type="ChEBI" id="CHEBI:15378"/>
        <dbReference type="ChEBI" id="CHEBI:24646"/>
        <dbReference type="ChEBI" id="CHEBI:57540"/>
        <dbReference type="ChEBI" id="CHEBI:57945"/>
        <dbReference type="ChEBI" id="CHEBI:132124"/>
    </reaction>
</comment>
<evidence type="ECO:0000256" key="15">
    <source>
        <dbReference type="ARBA" id="ARBA00047712"/>
    </source>
</evidence>
<dbReference type="FunFam" id="3.10.20.740:FF:000004">
    <property type="entry name" value="NADH-quinone oxidoreductase"/>
    <property type="match status" value="1"/>
</dbReference>
<sequence length="806" mass="84704">MPDLIIDGRPVTVAKGKSVLEAAEALGIMIPRFCWHPALSVAGACRMCAVMFVDGPVKGLEMSCMTPATDGMVVETFHPEAVAFRRHVAELLMISHPHDCPVCDEGGHCLLQDETISANHGLRRWPGRKRTYLDQDLGPFVQHEMNRCIHCYRCARFYQDYAGYLDFGPMQNANRVYFGRFENGPLESPFAGNLADICPTGALTDKPARYKSRRWECERSASVCPHCSLGCNTVALSRYRQVLRIEGRPNAAVNGYFLCDRGRFSSGFESNPARPRQAVIKGRPASLGDALCLAAGRLAETVARHEPAAVGVAGSVRSSMETQAALAALAKAAGWTGPAFFPTRDGQAAVGETLAVLTPDRARSMADLTQADAILCLGVSPLFDAPMLALALRQAVRQQNAAVVVADPRPVSLPLPFDHLPVAPRHLPAVLAVLAGPAAEAATQAQKRLPFAPELWPVLEKAAQTFAAASRPALVFGPALAGPVAALADGGRFGFFPVLSGPNAAGAALIAGPDAPTHDDLADGIEAGRIKALVVAEADCFAVSPRLAALLDRLETLVVCDHLPTPTVARAHVFLPTATIFEAGGILVNNEGRLQQADPVQAPGLPVLFDGQGGHPPRPYDRALPGTDPRPGQVLCAALAGELRLPWRQTPLAALAAGNAALAGVDFAALPEAGLRPDYGRLQAEAAPTGPTGPSGQPAPFPAGGGLAVILDDALFGTEAFGRYAPLAVSLAGKADTDGVVLLHADDAAALGLADGVAAFLEAGDRLAPVRVRTSRRMARGVVVVPRLPQFSILPATLGPCGLRRK</sequence>
<dbReference type="GO" id="GO:0051539">
    <property type="term" value="F:4 iron, 4 sulfur cluster binding"/>
    <property type="evidence" value="ECO:0007669"/>
    <property type="project" value="UniProtKB-KW"/>
</dbReference>
<name>G7QCY2_9BACT</name>
<dbReference type="NCBIfam" id="TIGR01973">
    <property type="entry name" value="NuoG"/>
    <property type="match status" value="1"/>
</dbReference>
<dbReference type="SMART" id="SM00929">
    <property type="entry name" value="NADH-G_4Fe-4S_3"/>
    <property type="match status" value="1"/>
</dbReference>
<evidence type="ECO:0000313" key="21">
    <source>
        <dbReference type="EMBL" id="EHJ46288.1"/>
    </source>
</evidence>
<keyword evidence="5" id="KW-0001">2Fe-2S</keyword>
<evidence type="ECO:0000256" key="8">
    <source>
        <dbReference type="ARBA" id="ARBA00022967"/>
    </source>
</evidence>
<dbReference type="SUPFAM" id="SSF50692">
    <property type="entry name" value="ADC-like"/>
    <property type="match status" value="1"/>
</dbReference>
<evidence type="ECO:0000256" key="5">
    <source>
        <dbReference type="ARBA" id="ARBA00022714"/>
    </source>
</evidence>
<evidence type="ECO:0000256" key="13">
    <source>
        <dbReference type="ARBA" id="ARBA00023136"/>
    </source>
</evidence>
<dbReference type="PROSITE" id="PS00641">
    <property type="entry name" value="COMPLEX1_75K_1"/>
    <property type="match status" value="1"/>
</dbReference>
<dbReference type="PROSITE" id="PS00642">
    <property type="entry name" value="COMPLEX1_75K_2"/>
    <property type="match status" value="1"/>
</dbReference>
<dbReference type="InterPro" id="IPR001041">
    <property type="entry name" value="2Fe-2S_ferredoxin-type"/>
</dbReference>
<evidence type="ECO:0000256" key="2">
    <source>
        <dbReference type="ARBA" id="ARBA00004370"/>
    </source>
</evidence>
<dbReference type="PROSITE" id="PS51085">
    <property type="entry name" value="2FE2S_FER_2"/>
    <property type="match status" value="1"/>
</dbReference>
<dbReference type="OrthoDB" id="9816402at2"/>
<dbReference type="Gene3D" id="3.40.228.10">
    <property type="entry name" value="Dimethylsulfoxide Reductase, domain 2"/>
    <property type="match status" value="1"/>
</dbReference>
<dbReference type="STRING" id="694327.DFW101_0271"/>
<dbReference type="CDD" id="cd00207">
    <property type="entry name" value="fer2"/>
    <property type="match status" value="1"/>
</dbReference>
<dbReference type="Pfam" id="PF04879">
    <property type="entry name" value="Molybdop_Fe4S4"/>
    <property type="match status" value="1"/>
</dbReference>
<proteinExistence type="inferred from homology"/>
<keyword evidence="13" id="KW-0472">Membrane</keyword>
<dbReference type="GO" id="GO:0008137">
    <property type="term" value="F:NADH dehydrogenase (ubiquinone) activity"/>
    <property type="evidence" value="ECO:0007669"/>
    <property type="project" value="InterPro"/>
</dbReference>
<evidence type="ECO:0000256" key="7">
    <source>
        <dbReference type="ARBA" id="ARBA00022723"/>
    </source>
</evidence>
<dbReference type="PANTHER" id="PTHR43105:SF10">
    <property type="entry name" value="NADH-QUINONE OXIDOREDUCTASE SUBUNIT G"/>
    <property type="match status" value="1"/>
</dbReference>
<dbReference type="InterPro" id="IPR006963">
    <property type="entry name" value="Mopterin_OxRdtase_4Fe-4S_dom"/>
</dbReference>
<evidence type="ECO:0000313" key="22">
    <source>
        <dbReference type="Proteomes" id="UP000004662"/>
    </source>
</evidence>
<keyword evidence="7" id="KW-0479">Metal-binding</keyword>
<dbReference type="Gene3D" id="3.10.20.740">
    <property type="match status" value="1"/>
</dbReference>
<evidence type="ECO:0000256" key="9">
    <source>
        <dbReference type="ARBA" id="ARBA00023004"/>
    </source>
</evidence>
<evidence type="ECO:0000256" key="10">
    <source>
        <dbReference type="ARBA" id="ARBA00023014"/>
    </source>
</evidence>
<evidence type="ECO:0000256" key="14">
    <source>
        <dbReference type="ARBA" id="ARBA00034078"/>
    </source>
</evidence>
<keyword evidence="22" id="KW-1185">Reference proteome</keyword>
<dbReference type="RefSeq" id="WP_009179739.1">
    <property type="nucleotide sequence ID" value="NZ_CM001368.1"/>
</dbReference>
<feature type="region of interest" description="Disordered" evidence="17">
    <location>
        <begin position="603"/>
        <end position="627"/>
    </location>
</feature>
<organism evidence="21 22">
    <name type="scientific">Solidesulfovibrio carbinoliphilus subsp. oakridgensis</name>
    <dbReference type="NCBI Taxonomy" id="694327"/>
    <lineage>
        <taxon>Bacteria</taxon>
        <taxon>Pseudomonadati</taxon>
        <taxon>Thermodesulfobacteriota</taxon>
        <taxon>Desulfovibrionia</taxon>
        <taxon>Desulfovibrionales</taxon>
        <taxon>Desulfovibrionaceae</taxon>
        <taxon>Solidesulfovibrio</taxon>
    </lineage>
</organism>
<keyword evidence="21" id="KW-0560">Oxidoreductase</keyword>
<keyword evidence="9" id="KW-0408">Iron</keyword>
<gene>
    <name evidence="21" type="ORF">DFW101_0271</name>
</gene>
<dbReference type="Pfam" id="PF00384">
    <property type="entry name" value="Molybdopterin"/>
    <property type="match status" value="1"/>
</dbReference>
<evidence type="ECO:0000256" key="11">
    <source>
        <dbReference type="ARBA" id="ARBA00023027"/>
    </source>
</evidence>
<dbReference type="SUPFAM" id="SSF53706">
    <property type="entry name" value="Formate dehydrogenase/DMSO reductase, domains 1-3"/>
    <property type="match status" value="1"/>
</dbReference>
<dbReference type="PROSITE" id="PS51839">
    <property type="entry name" value="4FE4S_HC3"/>
    <property type="match status" value="1"/>
</dbReference>
<dbReference type="GO" id="GO:0016020">
    <property type="term" value="C:membrane"/>
    <property type="evidence" value="ECO:0007669"/>
    <property type="project" value="UniProtKB-SubCell"/>
</dbReference>
<feature type="domain" description="2Fe-2S ferredoxin-type" evidence="18">
    <location>
        <begin position="1"/>
        <end position="80"/>
    </location>
</feature>
<evidence type="ECO:0000256" key="1">
    <source>
        <dbReference type="ARBA" id="ARBA00001966"/>
    </source>
</evidence>
<evidence type="ECO:0000256" key="6">
    <source>
        <dbReference type="ARBA" id="ARBA00022719"/>
    </source>
</evidence>
<keyword evidence="6" id="KW-0874">Quinone</keyword>
<dbReference type="PANTHER" id="PTHR43105">
    <property type="entry name" value="RESPIRATORY NITRATE REDUCTASE"/>
    <property type="match status" value="1"/>
</dbReference>
<dbReference type="InterPro" id="IPR054351">
    <property type="entry name" value="NADH_UbQ_OxRdtase_ferredoxin"/>
</dbReference>
<dbReference type="Pfam" id="PF10588">
    <property type="entry name" value="NADH-G_4Fe-4S_3"/>
    <property type="match status" value="1"/>
</dbReference>
<dbReference type="InterPro" id="IPR019574">
    <property type="entry name" value="NADH_UbQ_OxRdtase_Gsu_4Fe4S-bd"/>
</dbReference>
<dbReference type="SUPFAM" id="SSF54862">
    <property type="entry name" value="4Fe-4S ferredoxins"/>
    <property type="match status" value="1"/>
</dbReference>
<dbReference type="Gene3D" id="2.20.25.90">
    <property type="entry name" value="ADC-like domains"/>
    <property type="match status" value="1"/>
</dbReference>
<keyword evidence="12" id="KW-0830">Ubiquinone</keyword>
<feature type="domain" description="4Fe-4S His(Cys)3-ligated-type" evidence="20">
    <location>
        <begin position="80"/>
        <end position="119"/>
    </location>
</feature>
<evidence type="ECO:0000256" key="17">
    <source>
        <dbReference type="SAM" id="MobiDB-lite"/>
    </source>
</evidence>
<comment type="subcellular location">
    <subcellularLocation>
        <location evidence="2">Membrane</location>
    </subcellularLocation>
</comment>
<dbReference type="InterPro" id="IPR009010">
    <property type="entry name" value="Asp_de-COase-like_dom_sf"/>
</dbReference>
<keyword evidence="4" id="KW-0004">4Fe-4S</keyword>
<feature type="domain" description="4Fe-4S Mo/W bis-MGD-type" evidence="19">
    <location>
        <begin position="217"/>
        <end position="273"/>
    </location>
</feature>
<reference evidence="22" key="1">
    <citation type="journal article" date="2015" name="Genome Announc.">
        <title>High-Quality Draft Genome Sequence of Desulfovibrio carbinoliphilus FW-101-2B, an Organic Acid-Oxidizing Sulfate-Reducing Bacterium Isolated from Uranium(VI)-Contaminated Groundwater.</title>
        <authorList>
            <person name="Ramsay B.D."/>
            <person name="Hwang C."/>
            <person name="Woo H.L."/>
            <person name="Carroll S.L."/>
            <person name="Lucas S."/>
            <person name="Han J."/>
            <person name="Lapidus A.L."/>
            <person name="Cheng J.F."/>
            <person name="Goodwin L.A."/>
            <person name="Pitluck S."/>
            <person name="Peters L."/>
            <person name="Chertkov O."/>
            <person name="Held B."/>
            <person name="Detter J.C."/>
            <person name="Han C.S."/>
            <person name="Tapia R."/>
            <person name="Land M.L."/>
            <person name="Hauser L.J."/>
            <person name="Kyrpides N.C."/>
            <person name="Ivanova N.N."/>
            <person name="Mikhailova N."/>
            <person name="Pagani I."/>
            <person name="Woyke T."/>
            <person name="Arkin A.P."/>
            <person name="Dehal P."/>
            <person name="Chivian D."/>
            <person name="Criddle C.S."/>
            <person name="Wu W."/>
            <person name="Chakraborty R."/>
            <person name="Hazen T.C."/>
            <person name="Fields M.W."/>
        </authorList>
    </citation>
    <scope>NUCLEOTIDE SEQUENCE [LARGE SCALE GENOMIC DNA]</scope>
    <source>
        <strain evidence="22">FW-101-2B</strain>
    </source>
</reference>
<dbReference type="GO" id="GO:0051537">
    <property type="term" value="F:2 iron, 2 sulfur cluster binding"/>
    <property type="evidence" value="ECO:0007669"/>
    <property type="project" value="UniProtKB-KW"/>
</dbReference>
<dbReference type="PROSITE" id="PS51669">
    <property type="entry name" value="4FE4S_MOW_BIS_MGD"/>
    <property type="match status" value="1"/>
</dbReference>
<dbReference type="AlphaFoldDB" id="G7QCY2"/>
<dbReference type="Gene3D" id="3.40.50.740">
    <property type="match status" value="2"/>
</dbReference>
<keyword evidence="8" id="KW-1278">Translocase</keyword>
<accession>G7QCY2</accession>
<evidence type="ECO:0000259" key="19">
    <source>
        <dbReference type="PROSITE" id="PS51669"/>
    </source>
</evidence>
<evidence type="ECO:0000256" key="16">
    <source>
        <dbReference type="RuleBase" id="RU004523"/>
    </source>
</evidence>
<comment type="cofactor">
    <cofactor evidence="1">
        <name>[4Fe-4S] cluster</name>
        <dbReference type="ChEBI" id="CHEBI:49883"/>
    </cofactor>
</comment>